<feature type="region of interest" description="Disordered" evidence="1">
    <location>
        <begin position="1"/>
        <end position="20"/>
    </location>
</feature>
<accession>A0A5C3L3S8</accession>
<evidence type="ECO:0000313" key="2">
    <source>
        <dbReference type="EMBL" id="TFK26816.1"/>
    </source>
</evidence>
<feature type="region of interest" description="Disordered" evidence="1">
    <location>
        <begin position="25"/>
        <end position="108"/>
    </location>
</feature>
<name>A0A5C3L3S8_COPMA</name>
<proteinExistence type="predicted"/>
<sequence length="108" mass="12056">MPAHRKNGHDPRQFVEQHTRTAVLQVRERTSPPPDCSHATWGEEATGPPLRDPRELPRTTRPSTNHHSPPRTRIASPVKHKKPNSPRAKSSSAQCLPTKTAGVCSQEY</sequence>
<reference evidence="2 3" key="1">
    <citation type="journal article" date="2019" name="Nat. Ecol. Evol.">
        <title>Megaphylogeny resolves global patterns of mushroom evolution.</title>
        <authorList>
            <person name="Varga T."/>
            <person name="Krizsan K."/>
            <person name="Foldi C."/>
            <person name="Dima B."/>
            <person name="Sanchez-Garcia M."/>
            <person name="Sanchez-Ramirez S."/>
            <person name="Szollosi G.J."/>
            <person name="Szarkandi J.G."/>
            <person name="Papp V."/>
            <person name="Albert L."/>
            <person name="Andreopoulos W."/>
            <person name="Angelini C."/>
            <person name="Antonin V."/>
            <person name="Barry K.W."/>
            <person name="Bougher N.L."/>
            <person name="Buchanan P."/>
            <person name="Buyck B."/>
            <person name="Bense V."/>
            <person name="Catcheside P."/>
            <person name="Chovatia M."/>
            <person name="Cooper J."/>
            <person name="Damon W."/>
            <person name="Desjardin D."/>
            <person name="Finy P."/>
            <person name="Geml J."/>
            <person name="Haridas S."/>
            <person name="Hughes K."/>
            <person name="Justo A."/>
            <person name="Karasinski D."/>
            <person name="Kautmanova I."/>
            <person name="Kiss B."/>
            <person name="Kocsube S."/>
            <person name="Kotiranta H."/>
            <person name="LaButti K.M."/>
            <person name="Lechner B.E."/>
            <person name="Liimatainen K."/>
            <person name="Lipzen A."/>
            <person name="Lukacs Z."/>
            <person name="Mihaltcheva S."/>
            <person name="Morgado L.N."/>
            <person name="Niskanen T."/>
            <person name="Noordeloos M.E."/>
            <person name="Ohm R.A."/>
            <person name="Ortiz-Santana B."/>
            <person name="Ovrebo C."/>
            <person name="Racz N."/>
            <person name="Riley R."/>
            <person name="Savchenko A."/>
            <person name="Shiryaev A."/>
            <person name="Soop K."/>
            <person name="Spirin V."/>
            <person name="Szebenyi C."/>
            <person name="Tomsovsky M."/>
            <person name="Tulloss R.E."/>
            <person name="Uehling J."/>
            <person name="Grigoriev I.V."/>
            <person name="Vagvolgyi C."/>
            <person name="Papp T."/>
            <person name="Martin F.M."/>
            <person name="Miettinen O."/>
            <person name="Hibbett D.S."/>
            <person name="Nagy L.G."/>
        </authorList>
    </citation>
    <scope>NUCLEOTIDE SEQUENCE [LARGE SCALE GENOMIC DNA]</scope>
    <source>
        <strain evidence="2 3">CBS 121175</strain>
    </source>
</reference>
<feature type="compositionally biased region" description="Basic and acidic residues" evidence="1">
    <location>
        <begin position="8"/>
        <end position="19"/>
    </location>
</feature>
<evidence type="ECO:0000313" key="3">
    <source>
        <dbReference type="Proteomes" id="UP000307440"/>
    </source>
</evidence>
<keyword evidence="3" id="KW-1185">Reference proteome</keyword>
<dbReference type="Proteomes" id="UP000307440">
    <property type="component" value="Unassembled WGS sequence"/>
</dbReference>
<dbReference type="AlphaFoldDB" id="A0A5C3L3S8"/>
<feature type="compositionally biased region" description="Polar residues" evidence="1">
    <location>
        <begin position="87"/>
        <end position="97"/>
    </location>
</feature>
<protein>
    <submittedName>
        <fullName evidence="2">Uncharacterized protein</fullName>
    </submittedName>
</protein>
<organism evidence="2 3">
    <name type="scientific">Coprinopsis marcescibilis</name>
    <name type="common">Agaric fungus</name>
    <name type="synonym">Psathyrella marcescibilis</name>
    <dbReference type="NCBI Taxonomy" id="230819"/>
    <lineage>
        <taxon>Eukaryota</taxon>
        <taxon>Fungi</taxon>
        <taxon>Dikarya</taxon>
        <taxon>Basidiomycota</taxon>
        <taxon>Agaricomycotina</taxon>
        <taxon>Agaricomycetes</taxon>
        <taxon>Agaricomycetidae</taxon>
        <taxon>Agaricales</taxon>
        <taxon>Agaricineae</taxon>
        <taxon>Psathyrellaceae</taxon>
        <taxon>Coprinopsis</taxon>
    </lineage>
</organism>
<evidence type="ECO:0000256" key="1">
    <source>
        <dbReference type="SAM" id="MobiDB-lite"/>
    </source>
</evidence>
<gene>
    <name evidence="2" type="ORF">FA15DRAFT_259258</name>
</gene>
<dbReference type="EMBL" id="ML210171">
    <property type="protein sequence ID" value="TFK26816.1"/>
    <property type="molecule type" value="Genomic_DNA"/>
</dbReference>